<dbReference type="EMBL" id="JBBPCO010000025">
    <property type="protein sequence ID" value="MEK8090940.1"/>
    <property type="molecule type" value="Genomic_DNA"/>
</dbReference>
<reference evidence="2 3" key="1">
    <citation type="submission" date="2024-04" db="EMBL/GenBank/DDBJ databases">
        <authorList>
            <person name="Abashina T."/>
            <person name="Shaikin A."/>
        </authorList>
    </citation>
    <scope>NUCLEOTIDE SEQUENCE [LARGE SCALE GENOMIC DNA]</scope>
    <source>
        <strain evidence="2 3">AAFK</strain>
    </source>
</reference>
<sequence length="248" mass="27570">MEALQCPTDLAHCIDLRGSDALTARSRVYRLAHELSPGGSVAFLLDVAPGSFMESLGQQLRHRICWKASALGQDGWLVELRPREDVEPDTLMALLGRDHERLDRLFAELLQEANAGKMSTTAPMLADYALGLRRHVHVENLVITPVLDLPRDVARRDPLSTMLDDHDRILEELHLLLGLFSEGLPEAWEVTPFMAMLSGALAKHEGREEQGLFPVWDMRLKSLQDAERKALLDRAKDVLGGAEDAALA</sequence>
<evidence type="ECO:0000313" key="3">
    <source>
        <dbReference type="Proteomes" id="UP001446205"/>
    </source>
</evidence>
<keyword evidence="3" id="KW-1185">Reference proteome</keyword>
<proteinExistence type="predicted"/>
<protein>
    <submittedName>
        <fullName evidence="2">Hemerythrin domain-containing protein</fullName>
    </submittedName>
</protein>
<dbReference type="Gene3D" id="1.20.120.520">
    <property type="entry name" value="nmb1532 protein domain like"/>
    <property type="match status" value="1"/>
</dbReference>
<evidence type="ECO:0000313" key="2">
    <source>
        <dbReference type="EMBL" id="MEK8090940.1"/>
    </source>
</evidence>
<accession>A0ABU9DBQ4</accession>
<comment type="caution">
    <text evidence="2">The sequence shown here is derived from an EMBL/GenBank/DDBJ whole genome shotgun (WGS) entry which is preliminary data.</text>
</comment>
<gene>
    <name evidence="2" type="ORF">WOB96_14395</name>
</gene>
<dbReference type="Proteomes" id="UP001446205">
    <property type="component" value="Unassembled WGS sequence"/>
</dbReference>
<dbReference type="RefSeq" id="WP_341371995.1">
    <property type="nucleotide sequence ID" value="NZ_JBBPCO010000025.1"/>
</dbReference>
<name>A0ABU9DBQ4_9PROT</name>
<dbReference type="InterPro" id="IPR012312">
    <property type="entry name" value="Hemerythrin-like"/>
</dbReference>
<feature type="domain" description="Hemerythrin-like" evidence="1">
    <location>
        <begin position="93"/>
        <end position="215"/>
    </location>
</feature>
<dbReference type="Pfam" id="PF01814">
    <property type="entry name" value="Hemerythrin"/>
    <property type="match status" value="1"/>
</dbReference>
<evidence type="ECO:0000259" key="1">
    <source>
        <dbReference type="Pfam" id="PF01814"/>
    </source>
</evidence>
<organism evidence="2 3">
    <name type="scientific">Thermithiobacillus plumbiphilus</name>
    <dbReference type="NCBI Taxonomy" id="1729899"/>
    <lineage>
        <taxon>Bacteria</taxon>
        <taxon>Pseudomonadati</taxon>
        <taxon>Pseudomonadota</taxon>
        <taxon>Acidithiobacillia</taxon>
        <taxon>Acidithiobacillales</taxon>
        <taxon>Thermithiobacillaceae</taxon>
        <taxon>Thermithiobacillus</taxon>
    </lineage>
</organism>